<sequence length="122" mass="14105">MEGYVKKNYEYVLKILSEDYIDHSPASARSNHDAVNILKIIANIFDNLKIEILDVFAENEQVATRVRYEAKHIGEYMGISATHKTISFEALENFKVVNGKIVESWGYWPDKEIEVLLLEEQI</sequence>
<evidence type="ECO:0000313" key="2">
    <source>
        <dbReference type="Proteomes" id="UP000487649"/>
    </source>
</evidence>
<dbReference type="PANTHER" id="PTHR38436">
    <property type="entry name" value="POLYKETIDE CYCLASE SNOAL-LIKE DOMAIN"/>
    <property type="match status" value="1"/>
</dbReference>
<name>A0A9X4XDP7_9FIRM</name>
<organism evidence="1 2">
    <name type="scientific">Turicibacter sanguinis</name>
    <dbReference type="NCBI Taxonomy" id="154288"/>
    <lineage>
        <taxon>Bacteria</taxon>
        <taxon>Bacillati</taxon>
        <taxon>Bacillota</taxon>
        <taxon>Erysipelotrichia</taxon>
        <taxon>Erysipelotrichales</taxon>
        <taxon>Turicibacteraceae</taxon>
        <taxon>Turicibacter</taxon>
    </lineage>
</organism>
<accession>A0A9X4XDP7</accession>
<protein>
    <submittedName>
        <fullName evidence="1">SnoaL polyketide cyclase</fullName>
    </submittedName>
</protein>
<dbReference type="SUPFAM" id="SSF54427">
    <property type="entry name" value="NTF2-like"/>
    <property type="match status" value="1"/>
</dbReference>
<dbReference type="Gene3D" id="3.10.450.50">
    <property type="match status" value="1"/>
</dbReference>
<dbReference type="InterPro" id="IPR032710">
    <property type="entry name" value="NTF2-like_dom_sf"/>
</dbReference>
<dbReference type="InterPro" id="IPR009959">
    <property type="entry name" value="Cyclase_SnoaL-like"/>
</dbReference>
<gene>
    <name evidence="1" type="ORF">GMA92_06410</name>
</gene>
<evidence type="ECO:0000313" key="1">
    <source>
        <dbReference type="EMBL" id="MTK21048.1"/>
    </source>
</evidence>
<dbReference type="EMBL" id="WMQE01000011">
    <property type="protein sequence ID" value="MTK21048.1"/>
    <property type="molecule type" value="Genomic_DNA"/>
</dbReference>
<comment type="caution">
    <text evidence="1">The sequence shown here is derived from an EMBL/GenBank/DDBJ whole genome shotgun (WGS) entry which is preliminary data.</text>
</comment>
<dbReference type="Pfam" id="PF07366">
    <property type="entry name" value="SnoaL"/>
    <property type="match status" value="1"/>
</dbReference>
<reference evidence="1 2" key="1">
    <citation type="journal article" date="2019" name="Nat. Med.">
        <title>A library of human gut bacterial isolates paired with longitudinal multiomics data enables mechanistic microbiome research.</title>
        <authorList>
            <person name="Poyet M."/>
            <person name="Groussin M."/>
            <person name="Gibbons S.M."/>
            <person name="Avila-Pacheco J."/>
            <person name="Jiang X."/>
            <person name="Kearney S.M."/>
            <person name="Perrotta A.R."/>
            <person name="Berdy B."/>
            <person name="Zhao S."/>
            <person name="Lieberman T.D."/>
            <person name="Swanson P.K."/>
            <person name="Smith M."/>
            <person name="Roesemann S."/>
            <person name="Alexander J.E."/>
            <person name="Rich S.A."/>
            <person name="Livny J."/>
            <person name="Vlamakis H."/>
            <person name="Clish C."/>
            <person name="Bullock K."/>
            <person name="Deik A."/>
            <person name="Scott J."/>
            <person name="Pierce K.A."/>
            <person name="Xavier R.J."/>
            <person name="Alm E.J."/>
        </authorList>
    </citation>
    <scope>NUCLEOTIDE SEQUENCE [LARGE SCALE GENOMIC DNA]</scope>
    <source>
        <strain evidence="1 2">BIOML-A198</strain>
    </source>
</reference>
<dbReference type="AlphaFoldDB" id="A0A9X4XDP7"/>
<dbReference type="Proteomes" id="UP000487649">
    <property type="component" value="Unassembled WGS sequence"/>
</dbReference>
<dbReference type="PANTHER" id="PTHR38436:SF1">
    <property type="entry name" value="ESTER CYCLASE"/>
    <property type="match status" value="1"/>
</dbReference>
<proteinExistence type="predicted"/>
<dbReference type="GO" id="GO:0030638">
    <property type="term" value="P:polyketide metabolic process"/>
    <property type="evidence" value="ECO:0007669"/>
    <property type="project" value="InterPro"/>
</dbReference>